<dbReference type="AlphaFoldDB" id="A0A841BWR1"/>
<dbReference type="InterPro" id="IPR008901">
    <property type="entry name" value="ACER"/>
</dbReference>
<protein>
    <recommendedName>
        <fullName evidence="10">Ceramidase</fullName>
    </recommendedName>
</protein>
<evidence type="ECO:0000256" key="1">
    <source>
        <dbReference type="ARBA" id="ARBA00004141"/>
    </source>
</evidence>
<evidence type="ECO:0000256" key="3">
    <source>
        <dbReference type="ARBA" id="ARBA00022801"/>
    </source>
</evidence>
<dbReference type="GO" id="GO:0006672">
    <property type="term" value="P:ceramide metabolic process"/>
    <property type="evidence" value="ECO:0007669"/>
    <property type="project" value="InterPro"/>
</dbReference>
<feature type="transmembrane region" description="Helical" evidence="7">
    <location>
        <begin position="231"/>
        <end position="251"/>
    </location>
</feature>
<sequence length="265" mass="28174">MRRSLRPLFFAGATALVSCGLLALAVRFGWLGADVGRGANFCEAAQDSLVRQPANSFSNVGFVVAGLLIAWHAGRREQIGSALAAHRALATVVACLVVFLGPASAAMHATQSAAGGHLDMASMYLVASFAAAYSGMRWWRGGIRLFAALFVGGVVFCELVGVWSTELPVVNYSGNAAFGLLLITAVVLETLIRRRGGVSAVGAYAWVALASILTAFAIWNATKTWLCDPHSLIQGHAIWHLLCAVSAYYAYRYYASEQVAPTPEF</sequence>
<feature type="transmembrane region" description="Helical" evidence="7">
    <location>
        <begin position="145"/>
        <end position="163"/>
    </location>
</feature>
<keyword evidence="2 7" id="KW-0812">Transmembrane</keyword>
<dbReference type="RefSeq" id="WP_221470596.1">
    <property type="nucleotide sequence ID" value="NZ_JACHMN010000003.1"/>
</dbReference>
<evidence type="ECO:0000313" key="8">
    <source>
        <dbReference type="EMBL" id="MBB5873557.1"/>
    </source>
</evidence>
<proteinExistence type="predicted"/>
<comment type="caution">
    <text evidence="8">The sequence shown here is derived from an EMBL/GenBank/DDBJ whole genome shotgun (WGS) entry which is preliminary data.</text>
</comment>
<feature type="transmembrane region" description="Helical" evidence="7">
    <location>
        <begin position="200"/>
        <end position="219"/>
    </location>
</feature>
<organism evidence="8 9">
    <name type="scientific">Allocatelliglobosispora scoriae</name>
    <dbReference type="NCBI Taxonomy" id="643052"/>
    <lineage>
        <taxon>Bacteria</taxon>
        <taxon>Bacillati</taxon>
        <taxon>Actinomycetota</taxon>
        <taxon>Actinomycetes</taxon>
        <taxon>Micromonosporales</taxon>
        <taxon>Micromonosporaceae</taxon>
        <taxon>Allocatelliglobosispora</taxon>
    </lineage>
</organism>
<feature type="transmembrane region" description="Helical" evidence="7">
    <location>
        <begin position="85"/>
        <end position="107"/>
    </location>
</feature>
<feature type="binding site" evidence="6">
    <location>
        <position position="108"/>
    </location>
    <ligand>
        <name>Zn(2+)</name>
        <dbReference type="ChEBI" id="CHEBI:29105"/>
        <note>catalytic</note>
    </ligand>
</feature>
<evidence type="ECO:0000256" key="5">
    <source>
        <dbReference type="ARBA" id="ARBA00023136"/>
    </source>
</evidence>
<evidence type="ECO:0000256" key="7">
    <source>
        <dbReference type="SAM" id="Phobius"/>
    </source>
</evidence>
<comment type="subcellular location">
    <subcellularLocation>
        <location evidence="1">Membrane</location>
        <topology evidence="1">Multi-pass membrane protein</topology>
    </subcellularLocation>
</comment>
<feature type="transmembrane region" description="Helical" evidence="7">
    <location>
        <begin position="169"/>
        <end position="188"/>
    </location>
</feature>
<evidence type="ECO:0000256" key="6">
    <source>
        <dbReference type="PIRSR" id="PIRSR608901-2"/>
    </source>
</evidence>
<keyword evidence="3" id="KW-0378">Hydrolase</keyword>
<keyword evidence="6" id="KW-0862">Zinc</keyword>
<evidence type="ECO:0000313" key="9">
    <source>
        <dbReference type="Proteomes" id="UP000587527"/>
    </source>
</evidence>
<dbReference type="GO" id="GO:0016811">
    <property type="term" value="F:hydrolase activity, acting on carbon-nitrogen (but not peptide) bonds, in linear amides"/>
    <property type="evidence" value="ECO:0007669"/>
    <property type="project" value="InterPro"/>
</dbReference>
<keyword evidence="9" id="KW-1185">Reference proteome</keyword>
<comment type="cofactor">
    <cofactor evidence="6">
        <name>Zn(2+)</name>
        <dbReference type="ChEBI" id="CHEBI:29105"/>
    </cofactor>
</comment>
<evidence type="ECO:0000256" key="4">
    <source>
        <dbReference type="ARBA" id="ARBA00022989"/>
    </source>
</evidence>
<dbReference type="Proteomes" id="UP000587527">
    <property type="component" value="Unassembled WGS sequence"/>
</dbReference>
<feature type="transmembrane region" description="Helical" evidence="7">
    <location>
        <begin position="113"/>
        <end position="133"/>
    </location>
</feature>
<evidence type="ECO:0008006" key="10">
    <source>
        <dbReference type="Google" id="ProtNLM"/>
    </source>
</evidence>
<dbReference type="PROSITE" id="PS51257">
    <property type="entry name" value="PROKAR_LIPOPROTEIN"/>
    <property type="match status" value="1"/>
</dbReference>
<dbReference type="Pfam" id="PF05875">
    <property type="entry name" value="Ceramidase"/>
    <property type="match status" value="1"/>
</dbReference>
<feature type="transmembrane region" description="Helical" evidence="7">
    <location>
        <begin position="54"/>
        <end position="73"/>
    </location>
</feature>
<keyword evidence="5 7" id="KW-0472">Membrane</keyword>
<keyword evidence="4 7" id="KW-1133">Transmembrane helix</keyword>
<name>A0A841BWR1_9ACTN</name>
<dbReference type="GO" id="GO:0016020">
    <property type="term" value="C:membrane"/>
    <property type="evidence" value="ECO:0007669"/>
    <property type="project" value="UniProtKB-SubCell"/>
</dbReference>
<dbReference type="GO" id="GO:0046872">
    <property type="term" value="F:metal ion binding"/>
    <property type="evidence" value="ECO:0007669"/>
    <property type="project" value="UniProtKB-KW"/>
</dbReference>
<feature type="binding site" evidence="6">
    <location>
        <position position="240"/>
    </location>
    <ligand>
        <name>Zn(2+)</name>
        <dbReference type="ChEBI" id="CHEBI:29105"/>
        <note>catalytic</note>
    </ligand>
</feature>
<accession>A0A841BWR1</accession>
<keyword evidence="6" id="KW-0479">Metal-binding</keyword>
<evidence type="ECO:0000256" key="2">
    <source>
        <dbReference type="ARBA" id="ARBA00022692"/>
    </source>
</evidence>
<feature type="binding site" evidence="6">
    <location>
        <position position="236"/>
    </location>
    <ligand>
        <name>Zn(2+)</name>
        <dbReference type="ChEBI" id="CHEBI:29105"/>
        <note>catalytic</note>
    </ligand>
</feature>
<gene>
    <name evidence="8" type="ORF">F4553_006991</name>
</gene>
<dbReference type="EMBL" id="JACHMN010000003">
    <property type="protein sequence ID" value="MBB5873557.1"/>
    <property type="molecule type" value="Genomic_DNA"/>
</dbReference>
<reference evidence="8 9" key="1">
    <citation type="submission" date="2020-08" db="EMBL/GenBank/DDBJ databases">
        <title>Sequencing the genomes of 1000 actinobacteria strains.</title>
        <authorList>
            <person name="Klenk H.-P."/>
        </authorList>
    </citation>
    <scope>NUCLEOTIDE SEQUENCE [LARGE SCALE GENOMIC DNA]</scope>
    <source>
        <strain evidence="8 9">DSM 45362</strain>
    </source>
</reference>